<dbReference type="PANTHER" id="PTHR14463:SF10">
    <property type="entry name" value="LIPASE MATURATION FACTOR 1"/>
    <property type="match status" value="1"/>
</dbReference>
<dbReference type="PANTHER" id="PTHR14463">
    <property type="entry name" value="LIPASE MATURATION FACTOR"/>
    <property type="match status" value="1"/>
</dbReference>
<dbReference type="RefSeq" id="WP_095606711.1">
    <property type="nucleotide sequence ID" value="NZ_NSKE01000006.1"/>
</dbReference>
<feature type="transmembrane region" description="Helical" evidence="7">
    <location>
        <begin position="284"/>
        <end position="306"/>
    </location>
</feature>
<keyword evidence="6 7" id="KW-0472">Membrane</keyword>
<dbReference type="Pfam" id="PF25179">
    <property type="entry name" value="LMF1_C"/>
    <property type="match status" value="1"/>
</dbReference>
<feature type="transmembrane region" description="Helical" evidence="7">
    <location>
        <begin position="222"/>
        <end position="246"/>
    </location>
</feature>
<evidence type="ECO:0000256" key="7">
    <source>
        <dbReference type="SAM" id="Phobius"/>
    </source>
</evidence>
<accession>A0A2A2GB18</accession>
<feature type="domain" description="Lipase maturation factor 1/2 N-terminal" evidence="8">
    <location>
        <begin position="121"/>
        <end position="272"/>
    </location>
</feature>
<evidence type="ECO:0000256" key="5">
    <source>
        <dbReference type="ARBA" id="ARBA00022989"/>
    </source>
</evidence>
<evidence type="ECO:0000259" key="9">
    <source>
        <dbReference type="Pfam" id="PF25179"/>
    </source>
</evidence>
<organism evidence="10 11">
    <name type="scientific">Fodinibius salipaludis</name>
    <dbReference type="NCBI Taxonomy" id="2032627"/>
    <lineage>
        <taxon>Bacteria</taxon>
        <taxon>Pseudomonadati</taxon>
        <taxon>Balneolota</taxon>
        <taxon>Balneolia</taxon>
        <taxon>Balneolales</taxon>
        <taxon>Balneolaceae</taxon>
        <taxon>Fodinibius</taxon>
    </lineage>
</organism>
<evidence type="ECO:0000259" key="8">
    <source>
        <dbReference type="Pfam" id="PF06762"/>
    </source>
</evidence>
<evidence type="ECO:0000256" key="4">
    <source>
        <dbReference type="ARBA" id="ARBA00022824"/>
    </source>
</evidence>
<comment type="subcellular location">
    <subcellularLocation>
        <location evidence="1">Endoplasmic reticulum membrane</location>
        <topology evidence="1">Multi-pass membrane protein</topology>
    </subcellularLocation>
</comment>
<dbReference type="InterPro" id="IPR057433">
    <property type="entry name" value="LMF1/2_C"/>
</dbReference>
<feature type="transmembrane region" description="Helical" evidence="7">
    <location>
        <begin position="96"/>
        <end position="116"/>
    </location>
</feature>
<evidence type="ECO:0000313" key="11">
    <source>
        <dbReference type="Proteomes" id="UP000218831"/>
    </source>
</evidence>
<evidence type="ECO:0000256" key="6">
    <source>
        <dbReference type="ARBA" id="ARBA00023136"/>
    </source>
</evidence>
<sequence length="480" mass="55593">MEGFYQSEYWLSAFIIQRGLGFIYAIAFLVAINQFRPLLGENGLLPVPRFLNRIPFKKSPSIFHWHYSDRFFAVIAWLGLSLALVAAFGISDLGPLWVSMLIWFLLWILYLSIVNVGQLFYGFGWESLLLEAGFYAIFLGPMQYESSMIMIFILRWLVFRVEFGAGLIKMRGDKCWRNLTCLNYHHETQPMPSPLSRFFHLLPGKLHKFETFCNHIVQLGAVWLLFLPQPFATIGALLIILSQLYLITSGNYAWLNWLTLLLAFSGISNQYLQLIIPVSAPAELLGSSILGVLTIIVGIVVAYLSIGPIKNMISPKQRMNASFNPLHLVNTYGAFGSVTRTRYEIVLEGTTDHKLDSETTWKAYEFKGKPGNPTGIPIQWAPYHLRLDWQMWFAAMTPVRSNTWLLKFIYKLLKDNQDTLKLLSNNPFNHKIPNYIRARLFKYQFTNHKEYKETGNWWKRSFKRMYLPPQSIDDLRHFSN</sequence>
<feature type="domain" description="Lipase maturation factor 1/2 C-terminal" evidence="9">
    <location>
        <begin position="328"/>
        <end position="468"/>
    </location>
</feature>
<evidence type="ECO:0000256" key="3">
    <source>
        <dbReference type="ARBA" id="ARBA00022692"/>
    </source>
</evidence>
<evidence type="ECO:0008006" key="12">
    <source>
        <dbReference type="Google" id="ProtNLM"/>
    </source>
</evidence>
<dbReference type="InterPro" id="IPR057434">
    <property type="entry name" value="LMF1/2_N"/>
</dbReference>
<dbReference type="AlphaFoldDB" id="A0A2A2GB18"/>
<proteinExistence type="inferred from homology"/>
<dbReference type="OrthoDB" id="9793230at2"/>
<keyword evidence="5 7" id="KW-1133">Transmembrane helix</keyword>
<comment type="caution">
    <text evidence="10">The sequence shown here is derived from an EMBL/GenBank/DDBJ whole genome shotgun (WGS) entry which is preliminary data.</text>
</comment>
<dbReference type="Pfam" id="PF06762">
    <property type="entry name" value="LMF1"/>
    <property type="match status" value="1"/>
</dbReference>
<dbReference type="Proteomes" id="UP000218831">
    <property type="component" value="Unassembled WGS sequence"/>
</dbReference>
<feature type="transmembrane region" description="Helical" evidence="7">
    <location>
        <begin position="12"/>
        <end position="32"/>
    </location>
</feature>
<evidence type="ECO:0000256" key="2">
    <source>
        <dbReference type="ARBA" id="ARBA00005512"/>
    </source>
</evidence>
<evidence type="ECO:0000313" key="10">
    <source>
        <dbReference type="EMBL" id="PAU94035.1"/>
    </source>
</evidence>
<feature type="transmembrane region" description="Helical" evidence="7">
    <location>
        <begin position="252"/>
        <end position="272"/>
    </location>
</feature>
<keyword evidence="4" id="KW-0256">Endoplasmic reticulum</keyword>
<dbReference type="EMBL" id="NSKE01000006">
    <property type="protein sequence ID" value="PAU94035.1"/>
    <property type="molecule type" value="Genomic_DNA"/>
</dbReference>
<reference evidence="10 11" key="1">
    <citation type="submission" date="2017-08" db="EMBL/GenBank/DDBJ databases">
        <title>Aliifodinibius alkalisoli sp. nov., isolated from saline alkaline soil.</title>
        <authorList>
            <person name="Liu D."/>
            <person name="Zhang G."/>
        </authorList>
    </citation>
    <scope>NUCLEOTIDE SEQUENCE [LARGE SCALE GENOMIC DNA]</scope>
    <source>
        <strain evidence="10 11">WN023</strain>
    </source>
</reference>
<keyword evidence="3 7" id="KW-0812">Transmembrane</keyword>
<name>A0A2A2GB18_9BACT</name>
<protein>
    <recommendedName>
        <fullName evidence="12">Lipase maturation factor family protein</fullName>
    </recommendedName>
</protein>
<dbReference type="GO" id="GO:0051604">
    <property type="term" value="P:protein maturation"/>
    <property type="evidence" value="ECO:0007669"/>
    <property type="project" value="InterPro"/>
</dbReference>
<keyword evidence="11" id="KW-1185">Reference proteome</keyword>
<comment type="similarity">
    <text evidence="2">Belongs to the lipase maturation factor family.</text>
</comment>
<feature type="transmembrane region" description="Helical" evidence="7">
    <location>
        <begin position="71"/>
        <end position="90"/>
    </location>
</feature>
<gene>
    <name evidence="10" type="ORF">CK503_09250</name>
</gene>
<dbReference type="InterPro" id="IPR009613">
    <property type="entry name" value="LMF"/>
</dbReference>
<evidence type="ECO:0000256" key="1">
    <source>
        <dbReference type="ARBA" id="ARBA00004477"/>
    </source>
</evidence>